<feature type="transmembrane region" description="Helical" evidence="4">
    <location>
        <begin position="684"/>
        <end position="708"/>
    </location>
</feature>
<dbReference type="AlphaFoldDB" id="A0A1I3SI88"/>
<keyword evidence="2 4" id="KW-0472">Membrane</keyword>
<dbReference type="Proteomes" id="UP000198915">
    <property type="component" value="Unassembled WGS sequence"/>
</dbReference>
<organism evidence="5 6">
    <name type="scientific">Brevibacillus centrosporus</name>
    <dbReference type="NCBI Taxonomy" id="54910"/>
    <lineage>
        <taxon>Bacteria</taxon>
        <taxon>Bacillati</taxon>
        <taxon>Bacillota</taxon>
        <taxon>Bacilli</taxon>
        <taxon>Bacillales</taxon>
        <taxon>Paenibacillaceae</taxon>
        <taxon>Brevibacillus</taxon>
    </lineage>
</organism>
<feature type="region of interest" description="Disordered" evidence="3">
    <location>
        <begin position="524"/>
        <end position="568"/>
    </location>
</feature>
<dbReference type="InterPro" id="IPR004995">
    <property type="entry name" value="Spore_Ger"/>
</dbReference>
<reference evidence="6" key="1">
    <citation type="submission" date="2016-10" db="EMBL/GenBank/DDBJ databases">
        <authorList>
            <person name="Varghese N."/>
            <person name="Submissions S."/>
        </authorList>
    </citation>
    <scope>NUCLEOTIDE SEQUENCE [LARGE SCALE GENOMIC DNA]</scope>
    <source>
        <strain evidence="6">OK042</strain>
    </source>
</reference>
<gene>
    <name evidence="5" type="ORF">SAMN05518846_104183</name>
</gene>
<feature type="compositionally biased region" description="Basic and acidic residues" evidence="3">
    <location>
        <begin position="22"/>
        <end position="31"/>
    </location>
</feature>
<dbReference type="Pfam" id="PF03323">
    <property type="entry name" value="GerA"/>
    <property type="match status" value="1"/>
</dbReference>
<name>A0A1I3SI88_9BACL</name>
<dbReference type="PANTHER" id="PTHR22550">
    <property type="entry name" value="SPORE GERMINATION PROTEIN"/>
    <property type="match status" value="1"/>
</dbReference>
<dbReference type="STRING" id="1884381.SAMN05518846_104183"/>
<evidence type="ECO:0000256" key="1">
    <source>
        <dbReference type="ARBA" id="ARBA00005278"/>
    </source>
</evidence>
<keyword evidence="4" id="KW-1133">Transmembrane helix</keyword>
<feature type="compositionally biased region" description="Basic and acidic residues" evidence="3">
    <location>
        <begin position="524"/>
        <end position="544"/>
    </location>
</feature>
<keyword evidence="6" id="KW-1185">Reference proteome</keyword>
<evidence type="ECO:0000256" key="3">
    <source>
        <dbReference type="SAM" id="MobiDB-lite"/>
    </source>
</evidence>
<evidence type="ECO:0000256" key="4">
    <source>
        <dbReference type="SAM" id="Phobius"/>
    </source>
</evidence>
<dbReference type="GO" id="GO:0009847">
    <property type="term" value="P:spore germination"/>
    <property type="evidence" value="ECO:0007669"/>
    <property type="project" value="InterPro"/>
</dbReference>
<dbReference type="EMBL" id="FORT01000004">
    <property type="protein sequence ID" value="SFJ58393.1"/>
    <property type="molecule type" value="Genomic_DNA"/>
</dbReference>
<feature type="transmembrane region" description="Helical" evidence="4">
    <location>
        <begin position="359"/>
        <end position="377"/>
    </location>
</feature>
<protein>
    <submittedName>
        <fullName evidence="5">GerA spore germination protein</fullName>
    </submittedName>
</protein>
<dbReference type="PANTHER" id="PTHR22550:SF5">
    <property type="entry name" value="LEUCINE ZIPPER PROTEIN 4"/>
    <property type="match status" value="1"/>
</dbReference>
<feature type="transmembrane region" description="Helical" evidence="4">
    <location>
        <begin position="317"/>
        <end position="339"/>
    </location>
</feature>
<comment type="similarity">
    <text evidence="1">Belongs to the GerABKA family.</text>
</comment>
<evidence type="ECO:0000313" key="5">
    <source>
        <dbReference type="EMBL" id="SFJ58393.1"/>
    </source>
</evidence>
<sequence length="712" mass="79823">MPFSKWFSQKMKQPQVTTSDQNKNDSNDERINGNVEDTISYIRHIFGENSDFSMRRFHVFGRFSAVMFYYSNMIDQGNLNTDILKPLMLVNPRMKKGNVDPKRMKDVLINETLYHSEAVLESQLSMLVEGILRGQTVVVVEGLDDAFLIGTRNIEKRNVDQPATEQVIRGPREGFIELLGTNIALIRYRLQTPDLHVRTLEIGQRTKSKVAICHMQGIANPELVEEVRQRLSLIDIDAILDSGYLEQFIEDNHLSPFPQVQYTERPDKVAANLLEGRVAILVDGSPLALVVPTTFNQFYQTVEDYTERFLLMSAIRLARLVALMFSLVFPSLYVGIISYNPELIPTEFAVAVAGGRAGVPFPAVIEVLVIEISMEVLREATIRLPQQVGGALSIVGVLVIGQAAVAAGFASPITVVIIALTTIGSFATPAYNAALALRFLRFPLIVMAGVFGLYGIVVGLILIVNHLLSLKSFGVPYLSPLVPGSFQGMKDLFTRGPLWSLKSRPAFLQPKDLRRLDESVVEKLKTPGDHMDSSSRAQKGREDITGEGSSTNNSDSSGDNTGKHHHWRRGTGPAALCRADGRFGGAVCHFPRYLSRFLRSDHHYDFREAISQQDDNHLQRRYYRQVACTDWQFACDRLFCGFDLAYGARVWGGRRHGRTKINACGNHRDCHAAPRCHFYEKRYFYLYLHPSVLLSVPLSACFGHCIALPKKR</sequence>
<feature type="compositionally biased region" description="Polar residues" evidence="3">
    <location>
        <begin position="1"/>
        <end position="21"/>
    </location>
</feature>
<feature type="compositionally biased region" description="Low complexity" evidence="3">
    <location>
        <begin position="548"/>
        <end position="560"/>
    </location>
</feature>
<accession>A0A1I3SI88</accession>
<evidence type="ECO:0000313" key="6">
    <source>
        <dbReference type="Proteomes" id="UP000198915"/>
    </source>
</evidence>
<dbReference type="InterPro" id="IPR050768">
    <property type="entry name" value="UPF0353/GerABKA_families"/>
</dbReference>
<keyword evidence="4" id="KW-0812">Transmembrane</keyword>
<dbReference type="GO" id="GO:0016020">
    <property type="term" value="C:membrane"/>
    <property type="evidence" value="ECO:0007669"/>
    <property type="project" value="InterPro"/>
</dbReference>
<proteinExistence type="inferred from homology"/>
<feature type="transmembrane region" description="Helical" evidence="4">
    <location>
        <begin position="415"/>
        <end position="437"/>
    </location>
</feature>
<feature type="region of interest" description="Disordered" evidence="3">
    <location>
        <begin position="1"/>
        <end position="32"/>
    </location>
</feature>
<feature type="transmembrane region" description="Helical" evidence="4">
    <location>
        <begin position="389"/>
        <end position="409"/>
    </location>
</feature>
<feature type="transmembrane region" description="Helical" evidence="4">
    <location>
        <begin position="444"/>
        <end position="468"/>
    </location>
</feature>
<evidence type="ECO:0000256" key="2">
    <source>
        <dbReference type="ARBA" id="ARBA00023136"/>
    </source>
</evidence>